<accession>A0A0N0UAF9</accession>
<name>A0A0N0UAF9_9EURY</name>
<dbReference type="PROSITE" id="PS51201">
    <property type="entry name" value="RCK_N"/>
    <property type="match status" value="1"/>
</dbReference>
<dbReference type="InterPro" id="IPR038763">
    <property type="entry name" value="DHH_sf"/>
</dbReference>
<feature type="domain" description="RCK N-terminal" evidence="1">
    <location>
        <begin position="10"/>
        <end position="124"/>
    </location>
</feature>
<dbReference type="OrthoDB" id="350705at2157"/>
<dbReference type="InterPro" id="IPR001667">
    <property type="entry name" value="DDH_dom"/>
</dbReference>
<dbReference type="SUPFAM" id="SSF64182">
    <property type="entry name" value="DHH phosphoesterases"/>
    <property type="match status" value="1"/>
</dbReference>
<dbReference type="STRING" id="1765655.AMR74_10465"/>
<keyword evidence="3" id="KW-1185">Reference proteome</keyword>
<sequence length="488" mass="52058">MSSGASGSARTRYAILGCGSVGHAVAEELTERGKDVLILDRDESRVEALRDQDLNARVQDIVEPDVVDELGDRDIVLVLASDVEANKAAVSAVRETGGDHYVVVRASDPVSEDELRERGADVVINPSTVIADSALQSLETGELEYMARQLAEIIEDGGDRMAILTHDNPEPDSIASATALQAVAEAFGVDADIIYSGDVGHQENRAFVNLLGIDLLARGEAPALSEYATVAAVDLAKAAAEDLDLDVSVDIYLDHLESEVPFDARFVDVRTNVSSTSTILTKYLQEFDQSPSEAVATALLYGIRAETLDFKRDTTPADLTAAAYLHPFANHDTLEQVESPSMSPETLDVLAEAIQNREVQGSHLFSTAGFIRDREALAQAAQHLLNLEGITTTAVLGIADEKIYLAARSKDIRLNIGNVLDEAFSEMGDAAGHSTQGSLEIPLGIFTGIEASGENRDTLLHLTEEAVRRKLFDALGVEGGSGDGSNGS</sequence>
<dbReference type="RefSeq" id="WP_053772010.1">
    <property type="nucleotide sequence ID" value="NZ_LIST01000004.1"/>
</dbReference>
<proteinExistence type="predicted"/>
<organism evidence="2 3">
    <name type="scientific">Halorubrum tropicale</name>
    <dbReference type="NCBI Taxonomy" id="1765655"/>
    <lineage>
        <taxon>Archaea</taxon>
        <taxon>Methanobacteriati</taxon>
        <taxon>Methanobacteriota</taxon>
        <taxon>Stenosarchaea group</taxon>
        <taxon>Halobacteria</taxon>
        <taxon>Halobacteriales</taxon>
        <taxon>Haloferacaceae</taxon>
        <taxon>Halorubrum</taxon>
    </lineage>
</organism>
<dbReference type="Proteomes" id="UP000037747">
    <property type="component" value="Unassembled WGS sequence"/>
</dbReference>
<dbReference type="Gene3D" id="3.40.50.720">
    <property type="entry name" value="NAD(P)-binding Rossmann-like Domain"/>
    <property type="match status" value="1"/>
</dbReference>
<dbReference type="Gene3D" id="3.90.1640.10">
    <property type="entry name" value="inorganic pyrophosphatase (n-terminal core)"/>
    <property type="match status" value="1"/>
</dbReference>
<dbReference type="InterPro" id="IPR036291">
    <property type="entry name" value="NAD(P)-bd_dom_sf"/>
</dbReference>
<dbReference type="Pfam" id="PF01368">
    <property type="entry name" value="DHH"/>
    <property type="match status" value="1"/>
</dbReference>
<gene>
    <name evidence="2" type="ORF">AMR74_10465</name>
</gene>
<dbReference type="AlphaFoldDB" id="A0A0N0UAF9"/>
<dbReference type="EMBL" id="LIST01000004">
    <property type="protein sequence ID" value="KOX95964.1"/>
    <property type="molecule type" value="Genomic_DNA"/>
</dbReference>
<reference evidence="2 3" key="1">
    <citation type="submission" date="2015-08" db="EMBL/GenBank/DDBJ databases">
        <title>Genomes of Isolates from Cabo Rojo, PR.</title>
        <authorList>
            <person name="Sanchez-Nieves R.L."/>
            <person name="Montalvo-Rodriguez R."/>
        </authorList>
    </citation>
    <scope>NUCLEOTIDE SEQUENCE [LARGE SCALE GENOMIC DNA]</scope>
    <source>
        <strain evidence="2 3">5</strain>
    </source>
</reference>
<dbReference type="Pfam" id="PF02254">
    <property type="entry name" value="TrkA_N"/>
    <property type="match status" value="1"/>
</dbReference>
<dbReference type="InterPro" id="IPR003148">
    <property type="entry name" value="RCK_N"/>
</dbReference>
<dbReference type="GO" id="GO:0006813">
    <property type="term" value="P:potassium ion transport"/>
    <property type="evidence" value="ECO:0007669"/>
    <property type="project" value="InterPro"/>
</dbReference>
<dbReference type="InterPro" id="IPR051319">
    <property type="entry name" value="Oligoribo/pAp-PDE_c-di-AMP_PDE"/>
</dbReference>
<evidence type="ECO:0000313" key="2">
    <source>
        <dbReference type="EMBL" id="KOX95964.1"/>
    </source>
</evidence>
<dbReference type="PANTHER" id="PTHR47618:SF1">
    <property type="entry name" value="BIFUNCTIONAL OLIGORIBONUCLEASE AND PAP PHOSPHATASE NRNA"/>
    <property type="match status" value="1"/>
</dbReference>
<evidence type="ECO:0000313" key="3">
    <source>
        <dbReference type="Proteomes" id="UP000037747"/>
    </source>
</evidence>
<evidence type="ECO:0000259" key="1">
    <source>
        <dbReference type="PROSITE" id="PS51201"/>
    </source>
</evidence>
<dbReference type="SUPFAM" id="SSF51735">
    <property type="entry name" value="NAD(P)-binding Rossmann-fold domains"/>
    <property type="match status" value="1"/>
</dbReference>
<dbReference type="PANTHER" id="PTHR47618">
    <property type="entry name" value="BIFUNCTIONAL OLIGORIBONUCLEASE AND PAP PHOSPHATASE NRNA"/>
    <property type="match status" value="1"/>
</dbReference>
<protein>
    <submittedName>
        <fullName evidence="2">Phosphoesterase</fullName>
    </submittedName>
</protein>
<dbReference type="PATRIC" id="fig|1705389.3.peg.3611"/>
<comment type="caution">
    <text evidence="2">The sequence shown here is derived from an EMBL/GenBank/DDBJ whole genome shotgun (WGS) entry which is preliminary data.</text>
</comment>